<accession>A0A1F6EIB1</accession>
<dbReference type="EMBL" id="MFLY01000014">
    <property type="protein sequence ID" value="OGG73062.1"/>
    <property type="molecule type" value="Genomic_DNA"/>
</dbReference>
<dbReference type="Proteomes" id="UP000177306">
    <property type="component" value="Unassembled WGS sequence"/>
</dbReference>
<sequence length="81" mass="9164">MNGMSTKLTTRDFFRSPAKVARLVQTGRRITVTRAGEAFFDVTPVARKKGKTLADFKHILFSDKRMDPDASKKIDEVLYGK</sequence>
<proteinExistence type="predicted"/>
<evidence type="ECO:0000313" key="1">
    <source>
        <dbReference type="EMBL" id="OGG73062.1"/>
    </source>
</evidence>
<reference evidence="1 2" key="1">
    <citation type="journal article" date="2016" name="Nat. Commun.">
        <title>Thousands of microbial genomes shed light on interconnected biogeochemical processes in an aquifer system.</title>
        <authorList>
            <person name="Anantharaman K."/>
            <person name="Brown C.T."/>
            <person name="Hug L.A."/>
            <person name="Sharon I."/>
            <person name="Castelle C.J."/>
            <person name="Probst A.J."/>
            <person name="Thomas B.C."/>
            <person name="Singh A."/>
            <person name="Wilkins M.J."/>
            <person name="Karaoz U."/>
            <person name="Brodie E.L."/>
            <person name="Williams K.H."/>
            <person name="Hubbard S.S."/>
            <person name="Banfield J.F."/>
        </authorList>
    </citation>
    <scope>NUCLEOTIDE SEQUENCE [LARGE SCALE GENOMIC DNA]</scope>
</reference>
<gene>
    <name evidence="1" type="ORF">A3A38_01795</name>
</gene>
<evidence type="ECO:0008006" key="3">
    <source>
        <dbReference type="Google" id="ProtNLM"/>
    </source>
</evidence>
<organism evidence="1 2">
    <name type="scientific">Candidatus Kaiserbacteria bacterium RIFCSPLOWO2_01_FULL_53_17</name>
    <dbReference type="NCBI Taxonomy" id="1798511"/>
    <lineage>
        <taxon>Bacteria</taxon>
        <taxon>Candidatus Kaiseribacteriota</taxon>
    </lineage>
</organism>
<dbReference type="AlphaFoldDB" id="A0A1F6EIB1"/>
<evidence type="ECO:0000313" key="2">
    <source>
        <dbReference type="Proteomes" id="UP000177306"/>
    </source>
</evidence>
<protein>
    <recommendedName>
        <fullName evidence="3">Prevent-host-death protein</fullName>
    </recommendedName>
</protein>
<name>A0A1F6EIB1_9BACT</name>
<comment type="caution">
    <text evidence="1">The sequence shown here is derived from an EMBL/GenBank/DDBJ whole genome shotgun (WGS) entry which is preliminary data.</text>
</comment>